<dbReference type="Pfam" id="PF12894">
    <property type="entry name" value="ANAPC4_WD40"/>
    <property type="match status" value="1"/>
</dbReference>
<sequence>MTSHIKHGGLESRSTVRLDGHHRSDGHRRTSINDVAFSCDGYYIGSAASDQTLRIWDVYQISNSTTRAFSSSKELSKHTGAVNKIAWDPVNPKILASASADKTARIWDLRSKKTDVLEIKTRAENYIIAFSPDGKHICVRDKSDTLHFIDPRSGDNQGQIKVVENVKDMKWSPSGDSFLIATSDGSVSVNSWPSLKLQRKIQAHQSGCTCIDFDKRSSRFAIGGGDAIVTLWDVDEYYCIRSLESCEFPVRCTVFSHDGLLLASGYDGVDESFIDIAGTDTGKLVHKLQVGLAFNSLAWHPSKMLLAYCGEDFNEEPTLSVFGF</sequence>
<dbReference type="GO" id="GO:0006406">
    <property type="term" value="P:mRNA export from nucleus"/>
    <property type="evidence" value="ECO:0007669"/>
    <property type="project" value="InterPro"/>
</dbReference>
<dbReference type="InterPro" id="IPR024977">
    <property type="entry name" value="Apc4-like_WD40_dom"/>
</dbReference>
<keyword evidence="1 4" id="KW-0853">WD repeat</keyword>
<keyword evidence="2" id="KW-0677">Repeat</keyword>
<evidence type="ECO:0000313" key="8">
    <source>
        <dbReference type="Proteomes" id="UP001157974"/>
    </source>
</evidence>
<accession>A0AAV8UE01</accession>
<evidence type="ECO:0000256" key="4">
    <source>
        <dbReference type="PROSITE-ProRule" id="PRU00221"/>
    </source>
</evidence>
<dbReference type="InterPro" id="IPR040132">
    <property type="entry name" value="Tex1/THOC3"/>
</dbReference>
<dbReference type="InterPro" id="IPR019775">
    <property type="entry name" value="WD40_repeat_CS"/>
</dbReference>
<dbReference type="PROSITE" id="PS50294">
    <property type="entry name" value="WD_REPEATS_REGION"/>
    <property type="match status" value="3"/>
</dbReference>
<dbReference type="PROSITE" id="PS00678">
    <property type="entry name" value="WD_REPEATS_1"/>
    <property type="match status" value="2"/>
</dbReference>
<dbReference type="Gene3D" id="2.130.10.10">
    <property type="entry name" value="YVTN repeat-like/Quinoprotein amine dehydrogenase"/>
    <property type="match status" value="2"/>
</dbReference>
<name>A0AAV8UE01_9RHOD</name>
<comment type="similarity">
    <text evidence="3">Belongs to the THOC3 family.</text>
</comment>
<evidence type="ECO:0000259" key="6">
    <source>
        <dbReference type="Pfam" id="PF12894"/>
    </source>
</evidence>
<dbReference type="InterPro" id="IPR036322">
    <property type="entry name" value="WD40_repeat_dom_sf"/>
</dbReference>
<comment type="caution">
    <text evidence="7">The sequence shown here is derived from an EMBL/GenBank/DDBJ whole genome shotgun (WGS) entry which is preliminary data.</text>
</comment>
<dbReference type="AlphaFoldDB" id="A0AAV8UE01"/>
<feature type="compositionally biased region" description="Basic and acidic residues" evidence="5">
    <location>
        <begin position="8"/>
        <end position="23"/>
    </location>
</feature>
<gene>
    <name evidence="7" type="ORF">NDN08_000025</name>
</gene>
<protein>
    <recommendedName>
        <fullName evidence="6">Anaphase-promoting complex subunit 4-like WD40 domain-containing protein</fullName>
    </recommendedName>
</protein>
<reference evidence="7 8" key="1">
    <citation type="journal article" date="2023" name="Nat. Commun.">
        <title>Origin of minicircular mitochondrial genomes in red algae.</title>
        <authorList>
            <person name="Lee Y."/>
            <person name="Cho C.H."/>
            <person name="Lee Y.M."/>
            <person name="Park S.I."/>
            <person name="Yang J.H."/>
            <person name="West J.A."/>
            <person name="Bhattacharya D."/>
            <person name="Yoon H.S."/>
        </authorList>
    </citation>
    <scope>NUCLEOTIDE SEQUENCE [LARGE SCALE GENOMIC DNA]</scope>
    <source>
        <strain evidence="7 8">CCMP1338</strain>
        <tissue evidence="7">Whole cell</tissue>
    </source>
</reference>
<dbReference type="SMART" id="SM00320">
    <property type="entry name" value="WD40"/>
    <property type="match status" value="7"/>
</dbReference>
<dbReference type="Pfam" id="PF00400">
    <property type="entry name" value="WD40"/>
    <property type="match status" value="3"/>
</dbReference>
<dbReference type="InterPro" id="IPR020472">
    <property type="entry name" value="WD40_PAC1"/>
</dbReference>
<evidence type="ECO:0000256" key="2">
    <source>
        <dbReference type="ARBA" id="ARBA00022737"/>
    </source>
</evidence>
<dbReference type="EMBL" id="JAMWBK010000013">
    <property type="protein sequence ID" value="KAJ8900724.1"/>
    <property type="molecule type" value="Genomic_DNA"/>
</dbReference>
<feature type="domain" description="Anaphase-promoting complex subunit 4-like WD40" evidence="6">
    <location>
        <begin position="164"/>
        <end position="214"/>
    </location>
</feature>
<feature type="repeat" description="WD" evidence="4">
    <location>
        <begin position="32"/>
        <end position="66"/>
    </location>
</feature>
<dbReference type="GO" id="GO:0000445">
    <property type="term" value="C:THO complex part of transcription export complex"/>
    <property type="evidence" value="ECO:0007669"/>
    <property type="project" value="TreeGrafter"/>
</dbReference>
<evidence type="ECO:0000256" key="5">
    <source>
        <dbReference type="SAM" id="MobiDB-lite"/>
    </source>
</evidence>
<feature type="repeat" description="WD" evidence="4">
    <location>
        <begin position="75"/>
        <end position="117"/>
    </location>
</feature>
<organism evidence="7 8">
    <name type="scientific">Rhodosorus marinus</name>
    <dbReference type="NCBI Taxonomy" id="101924"/>
    <lineage>
        <taxon>Eukaryota</taxon>
        <taxon>Rhodophyta</taxon>
        <taxon>Stylonematophyceae</taxon>
        <taxon>Stylonematales</taxon>
        <taxon>Stylonemataceae</taxon>
        <taxon>Rhodosorus</taxon>
    </lineage>
</organism>
<dbReference type="InterPro" id="IPR015943">
    <property type="entry name" value="WD40/YVTN_repeat-like_dom_sf"/>
</dbReference>
<evidence type="ECO:0000256" key="1">
    <source>
        <dbReference type="ARBA" id="ARBA00022574"/>
    </source>
</evidence>
<keyword evidence="8" id="KW-1185">Reference proteome</keyword>
<dbReference type="PANTHER" id="PTHR22839">
    <property type="entry name" value="THO COMPLEX SUBUNIT 3 THO3"/>
    <property type="match status" value="1"/>
</dbReference>
<proteinExistence type="inferred from homology"/>
<dbReference type="PRINTS" id="PR00320">
    <property type="entry name" value="GPROTEINBRPT"/>
</dbReference>
<evidence type="ECO:0000256" key="3">
    <source>
        <dbReference type="ARBA" id="ARBA00046343"/>
    </source>
</evidence>
<evidence type="ECO:0000313" key="7">
    <source>
        <dbReference type="EMBL" id="KAJ8900724.1"/>
    </source>
</evidence>
<dbReference type="SUPFAM" id="SSF50978">
    <property type="entry name" value="WD40 repeat-like"/>
    <property type="match status" value="1"/>
</dbReference>
<dbReference type="PANTHER" id="PTHR22839:SF0">
    <property type="entry name" value="THO COMPLEX SUBUNIT 3"/>
    <property type="match status" value="1"/>
</dbReference>
<dbReference type="InterPro" id="IPR001680">
    <property type="entry name" value="WD40_rpt"/>
</dbReference>
<feature type="repeat" description="WD" evidence="4">
    <location>
        <begin position="201"/>
        <end position="242"/>
    </location>
</feature>
<dbReference type="Proteomes" id="UP001157974">
    <property type="component" value="Unassembled WGS sequence"/>
</dbReference>
<dbReference type="PROSITE" id="PS50082">
    <property type="entry name" value="WD_REPEATS_2"/>
    <property type="match status" value="3"/>
</dbReference>
<feature type="region of interest" description="Disordered" evidence="5">
    <location>
        <begin position="1"/>
        <end position="27"/>
    </location>
</feature>